<feature type="domain" description="Glycosyl transferase family 1" evidence="6">
    <location>
        <begin position="813"/>
        <end position="973"/>
    </location>
</feature>
<sequence>MTEYDLGRVLQSHQQKGYVALILHAHLPYVRHLKPDDLMEERWFFEAMTETYLPLLDVFWRLKQEQIPFRMTISMSPTLLALMEDPLMQERYAAHLTKGLALAEQELRRTAHETVFHETAKMYHRRWSLWLERYQGLECNLIPAFRRLQEDGFIEIMTCSATHAFLPFIKHPTLAHAQIEVGCQEYERHFGIRPRGMWLPECAYSEELASMLTACGIQYIVIDHHALRLSSSKAAAAYTPVQAQASPVTAFARDPYSSEQVWSSHEGYPGDPDYREYYRDIGYDLGWHDEDEWSYIKPFLLSDGTRINTGIKYYRVSAAGQHKQPYVEAWAQAKAASHAKHFLDSRAVQLSSSASDSPAPPIIVCPYDAELFGHWWYEGPLWIEALFREMHRRQQSDKTSFSLIAPIDYLQEQHPIERSVIPTSSWGRGGYGEVWLQEQNDWIYKHLHQTEERLLQHFRRMEKQSEWGFSLLQDRIRAQALRELFLAQSSDWAFIIDADTVPSYATERTKQHLLRCNSLLDMLDSGVYDEVILHAMEAEVPCFPALQQSLQNLYHAGLGHPQDDRDGERYVLRDIEQQGISLQQRQRKPPCPQHEAYPPFKRVLMLAWEYPPLVVGGLSRAVYDLSRHLVHQQCEVHVLTRSVPDCAAYECMEGVHVYRVPLPTSVSSIQFMDWVLQMNIALAEACDELIQAGYVFDFVHAHDWLVYGAAKSIKELYQLPLISTIHATEHGRNHGTITNELQQRIHELEWSLANESEEVIVCSQAMVEEIEKLFHVPEQHIHLIPNGVECRLQESSIYNISRMPTQELQHFRAQYAAPDEPILFFIGRLVYEKGIHVLLHALPLVQQTIPKVKLIIAGTGPMMNELKSIIASLQLDGAVHLTGFVDDEVRENLFFIADVCVFPSLYEPFGIVALEAMGAGIPVVVSDTGGLAEIIDHGVDGFKALPGHTESLSWHMAELLSNRELGQQFASQALHKVRTKYDWNTIALTTRYVYERVIAQ</sequence>
<dbReference type="InterPro" id="IPR028995">
    <property type="entry name" value="Glyco_hydro_57/38_cen_sf"/>
</dbReference>
<evidence type="ECO:0000313" key="10">
    <source>
        <dbReference type="EMBL" id="SMG32795.1"/>
    </source>
</evidence>
<evidence type="ECO:0000259" key="9">
    <source>
        <dbReference type="Pfam" id="PF13439"/>
    </source>
</evidence>
<evidence type="ECO:0000259" key="6">
    <source>
        <dbReference type="Pfam" id="PF00534"/>
    </source>
</evidence>
<name>A0A1X7JX11_9BACL</name>
<dbReference type="InterPro" id="IPR001296">
    <property type="entry name" value="Glyco_trans_1"/>
</dbReference>
<dbReference type="CDD" id="cd10792">
    <property type="entry name" value="GH57N_AmyC_like"/>
    <property type="match status" value="1"/>
</dbReference>
<accession>A0A1X7JX11</accession>
<feature type="binding site" evidence="4">
    <location>
        <position position="426"/>
    </location>
    <ligand>
        <name>substrate</name>
    </ligand>
</feature>
<dbReference type="InterPro" id="IPR015293">
    <property type="entry name" value="BE_C"/>
</dbReference>
<dbReference type="Gene3D" id="3.40.50.2000">
    <property type="entry name" value="Glycogen Phosphorylase B"/>
    <property type="match status" value="2"/>
</dbReference>
<dbReference type="InterPro" id="IPR037090">
    <property type="entry name" value="57_glycoside_trans_central"/>
</dbReference>
<dbReference type="OrthoDB" id="9803279at2"/>
<feature type="binding site" evidence="4">
    <location>
        <position position="491"/>
    </location>
    <ligand>
        <name>substrate</name>
    </ligand>
</feature>
<proteinExistence type="inferred from homology"/>
<dbReference type="STRING" id="1852522.SAMN06295960_1809"/>
<feature type="domain" description="Glycosyltransferase subfamily 4-like N-terminal" evidence="9">
    <location>
        <begin position="615"/>
        <end position="790"/>
    </location>
</feature>
<dbReference type="CDD" id="cd03801">
    <property type="entry name" value="GT4_PimA-like"/>
    <property type="match status" value="1"/>
</dbReference>
<dbReference type="Gene3D" id="1.20.1430.10">
    <property type="entry name" value="Families 57/38 glycoside transferase, middle domain"/>
    <property type="match status" value="1"/>
</dbReference>
<evidence type="ECO:0000256" key="1">
    <source>
        <dbReference type="ARBA" id="ARBA00006821"/>
    </source>
</evidence>
<dbReference type="Pfam" id="PF03065">
    <property type="entry name" value="Glyco_hydro_57"/>
    <property type="match status" value="1"/>
</dbReference>
<evidence type="ECO:0000256" key="3">
    <source>
        <dbReference type="PIRSR" id="PIRSR640042-1"/>
    </source>
</evidence>
<dbReference type="EMBL" id="FXAZ01000002">
    <property type="protein sequence ID" value="SMG32795.1"/>
    <property type="molecule type" value="Genomic_DNA"/>
</dbReference>
<evidence type="ECO:0000256" key="2">
    <source>
        <dbReference type="ARBA" id="ARBA00023277"/>
    </source>
</evidence>
<evidence type="ECO:0000313" key="11">
    <source>
        <dbReference type="Proteomes" id="UP000193834"/>
    </source>
</evidence>
<dbReference type="PANTHER" id="PTHR41695:SF1">
    <property type="entry name" value="1,4-ALPHA-GLUCAN BRANCHING ENZYME TK1436"/>
    <property type="match status" value="1"/>
</dbReference>
<comment type="similarity">
    <text evidence="1 5">Belongs to the glycosyl hydrolase 57 family.</text>
</comment>
<dbReference type="PANTHER" id="PTHR41695">
    <property type="entry name" value="1,4-ALPHA-GLUCAN BRANCHING ENZYME RV3031-RELATED"/>
    <property type="match status" value="1"/>
</dbReference>
<dbReference type="Pfam" id="PF13439">
    <property type="entry name" value="Glyco_transf_4"/>
    <property type="match status" value="1"/>
</dbReference>
<keyword evidence="2 5" id="KW-0119">Carbohydrate metabolism</keyword>
<dbReference type="GO" id="GO:0003844">
    <property type="term" value="F:1,4-alpha-glucan branching enzyme activity"/>
    <property type="evidence" value="ECO:0007669"/>
    <property type="project" value="InterPro"/>
</dbReference>
<dbReference type="RefSeq" id="WP_085494060.1">
    <property type="nucleotide sequence ID" value="NZ_FXAZ01000002.1"/>
</dbReference>
<dbReference type="AlphaFoldDB" id="A0A1X7JX11"/>
<evidence type="ECO:0000256" key="5">
    <source>
        <dbReference type="RuleBase" id="RU361196"/>
    </source>
</evidence>
<evidence type="ECO:0000256" key="4">
    <source>
        <dbReference type="PIRSR" id="PIRSR640042-2"/>
    </source>
</evidence>
<dbReference type="InterPro" id="IPR004300">
    <property type="entry name" value="Glyco_hydro_57_N"/>
</dbReference>
<feature type="domain" description="Glycoside hydrolase family 57 N-terminal" evidence="7">
    <location>
        <begin position="20"/>
        <end position="329"/>
    </location>
</feature>
<organism evidence="10 11">
    <name type="scientific">Paenibacillus aquistagni</name>
    <dbReference type="NCBI Taxonomy" id="1852522"/>
    <lineage>
        <taxon>Bacteria</taxon>
        <taxon>Bacillati</taxon>
        <taxon>Bacillota</taxon>
        <taxon>Bacilli</taxon>
        <taxon>Bacillales</taxon>
        <taxon>Paenibacillaceae</taxon>
        <taxon>Paenibacillus</taxon>
    </lineage>
</organism>
<dbReference type="GO" id="GO:0005576">
    <property type="term" value="C:extracellular region"/>
    <property type="evidence" value="ECO:0007669"/>
    <property type="project" value="TreeGrafter"/>
</dbReference>
<dbReference type="SUPFAM" id="SSF53756">
    <property type="entry name" value="UDP-Glycosyltransferase/glycogen phosphorylase"/>
    <property type="match status" value="1"/>
</dbReference>
<dbReference type="SUPFAM" id="SSF88713">
    <property type="entry name" value="Glycoside hydrolase/deacetylase"/>
    <property type="match status" value="1"/>
</dbReference>
<evidence type="ECO:0000259" key="8">
    <source>
        <dbReference type="Pfam" id="PF09210"/>
    </source>
</evidence>
<dbReference type="Pfam" id="PF00534">
    <property type="entry name" value="Glycos_transf_1"/>
    <property type="match status" value="1"/>
</dbReference>
<dbReference type="SUPFAM" id="SSF88688">
    <property type="entry name" value="Families 57/38 glycoside transferase middle domain"/>
    <property type="match status" value="1"/>
</dbReference>
<dbReference type="Gene3D" id="3.20.110.10">
    <property type="entry name" value="Glycoside hydrolase 38, N terminal domain"/>
    <property type="match status" value="1"/>
</dbReference>
<dbReference type="InterPro" id="IPR028098">
    <property type="entry name" value="Glyco_trans_4-like_N"/>
</dbReference>
<dbReference type="InterPro" id="IPR027291">
    <property type="entry name" value="Glyco_hydro_38_N_sf"/>
</dbReference>
<feature type="binding site" evidence="4">
    <location>
        <position position="253"/>
    </location>
    <ligand>
        <name>substrate</name>
    </ligand>
</feature>
<keyword evidence="11" id="KW-1185">Reference proteome</keyword>
<reference evidence="10 11" key="1">
    <citation type="submission" date="2017-04" db="EMBL/GenBank/DDBJ databases">
        <authorList>
            <person name="Afonso C.L."/>
            <person name="Miller P.J."/>
            <person name="Scott M.A."/>
            <person name="Spackman E."/>
            <person name="Goraichik I."/>
            <person name="Dimitrov K.M."/>
            <person name="Suarez D.L."/>
            <person name="Swayne D.E."/>
        </authorList>
    </citation>
    <scope>NUCLEOTIDE SEQUENCE [LARGE SCALE GENOMIC DNA]</scope>
    <source>
        <strain evidence="10 11">11</strain>
    </source>
</reference>
<dbReference type="InterPro" id="IPR011330">
    <property type="entry name" value="Glyco_hydro/deAcase_b/a-brl"/>
</dbReference>
<feature type="domain" description="1,4-alpha-glucan branching enzyme C-terminal" evidence="8">
    <location>
        <begin position="446"/>
        <end position="547"/>
    </location>
</feature>
<gene>
    <name evidence="10" type="ORF">SAMN06295960_1809</name>
</gene>
<feature type="binding site" evidence="4">
    <location>
        <position position="270"/>
    </location>
    <ligand>
        <name>substrate</name>
    </ligand>
</feature>
<dbReference type="Proteomes" id="UP000193834">
    <property type="component" value="Unassembled WGS sequence"/>
</dbReference>
<feature type="active site" description="Nucleophile" evidence="3">
    <location>
        <position position="201"/>
    </location>
</feature>
<feature type="active site" description="Proton donor" evidence="3">
    <location>
        <position position="368"/>
    </location>
</feature>
<dbReference type="GO" id="GO:0030979">
    <property type="term" value="P:alpha-glucan biosynthetic process"/>
    <property type="evidence" value="ECO:0007669"/>
    <property type="project" value="InterPro"/>
</dbReference>
<dbReference type="InterPro" id="IPR040042">
    <property type="entry name" value="Branching_enz_MT3115-like"/>
</dbReference>
<protein>
    <submittedName>
        <fullName evidence="10">1,4-alpha-glucan branching enzyme</fullName>
    </submittedName>
</protein>
<dbReference type="Pfam" id="PF09210">
    <property type="entry name" value="BE_C"/>
    <property type="match status" value="1"/>
</dbReference>
<evidence type="ECO:0000259" key="7">
    <source>
        <dbReference type="Pfam" id="PF03065"/>
    </source>
</evidence>